<dbReference type="PANTHER" id="PTHR23028:SF53">
    <property type="entry name" value="ACYL_TRANSF_3 DOMAIN-CONTAINING PROTEIN"/>
    <property type="match status" value="1"/>
</dbReference>
<evidence type="ECO:0000256" key="2">
    <source>
        <dbReference type="SAM" id="Phobius"/>
    </source>
</evidence>
<keyword evidence="4" id="KW-0808">Transferase</keyword>
<feature type="transmembrane region" description="Helical" evidence="2">
    <location>
        <begin position="224"/>
        <end position="242"/>
    </location>
</feature>
<feature type="domain" description="Acyltransferase 3" evidence="3">
    <location>
        <begin position="27"/>
        <end position="302"/>
    </location>
</feature>
<feature type="transmembrane region" description="Helical" evidence="2">
    <location>
        <begin position="157"/>
        <end position="178"/>
    </location>
</feature>
<accession>T1A0R1</accession>
<reference evidence="4" key="1">
    <citation type="submission" date="2013-08" db="EMBL/GenBank/DDBJ databases">
        <authorList>
            <person name="Mendez C."/>
            <person name="Richter M."/>
            <person name="Ferrer M."/>
            <person name="Sanchez J."/>
        </authorList>
    </citation>
    <scope>NUCLEOTIDE SEQUENCE</scope>
</reference>
<dbReference type="PANTHER" id="PTHR23028">
    <property type="entry name" value="ACETYLTRANSFERASE"/>
    <property type="match status" value="1"/>
</dbReference>
<organism evidence="4">
    <name type="scientific">mine drainage metagenome</name>
    <dbReference type="NCBI Taxonomy" id="410659"/>
    <lineage>
        <taxon>unclassified sequences</taxon>
        <taxon>metagenomes</taxon>
        <taxon>ecological metagenomes</taxon>
    </lineage>
</organism>
<keyword evidence="2" id="KW-0812">Transmembrane</keyword>
<protein>
    <submittedName>
        <fullName evidence="4">Acyltransferase 3</fullName>
        <ecNumber evidence="4">2.-.-.-</ecNumber>
    </submittedName>
</protein>
<gene>
    <name evidence="4" type="ORF">B1B_11215</name>
</gene>
<feature type="transmembrane region" description="Helical" evidence="2">
    <location>
        <begin position="272"/>
        <end position="292"/>
    </location>
</feature>
<feature type="transmembrane region" description="Helical" evidence="2">
    <location>
        <begin position="185"/>
        <end position="204"/>
    </location>
</feature>
<dbReference type="EC" id="2.-.-.-" evidence="4"/>
<feature type="transmembrane region" description="Helical" evidence="2">
    <location>
        <begin position="52"/>
        <end position="72"/>
    </location>
</feature>
<dbReference type="InterPro" id="IPR050879">
    <property type="entry name" value="Acyltransferase_3"/>
</dbReference>
<proteinExistence type="predicted"/>
<feature type="transmembrane region" description="Helical" evidence="2">
    <location>
        <begin position="249"/>
        <end position="266"/>
    </location>
</feature>
<dbReference type="EMBL" id="AUZY01007263">
    <property type="protein sequence ID" value="EQD50513.1"/>
    <property type="molecule type" value="Genomic_DNA"/>
</dbReference>
<evidence type="ECO:0000313" key="4">
    <source>
        <dbReference type="EMBL" id="EQD50513.1"/>
    </source>
</evidence>
<dbReference type="GO" id="GO:0016747">
    <property type="term" value="F:acyltransferase activity, transferring groups other than amino-acyl groups"/>
    <property type="evidence" value="ECO:0007669"/>
    <property type="project" value="InterPro"/>
</dbReference>
<dbReference type="InterPro" id="IPR002656">
    <property type="entry name" value="Acyl_transf_3_dom"/>
</dbReference>
<dbReference type="GO" id="GO:0016020">
    <property type="term" value="C:membrane"/>
    <property type="evidence" value="ECO:0007669"/>
    <property type="project" value="TreeGrafter"/>
</dbReference>
<dbReference type="AlphaFoldDB" id="T1A0R1"/>
<evidence type="ECO:0000259" key="3">
    <source>
        <dbReference type="Pfam" id="PF01757"/>
    </source>
</evidence>
<name>T1A0R1_9ZZZZ</name>
<feature type="compositionally biased region" description="Pro residues" evidence="1">
    <location>
        <begin position="1"/>
        <end position="15"/>
    </location>
</feature>
<reference evidence="4" key="2">
    <citation type="journal article" date="2014" name="ISME J.">
        <title>Microbial stratification in low pH oxic and suboxic macroscopic growths along an acid mine drainage.</title>
        <authorList>
            <person name="Mendez-Garcia C."/>
            <person name="Mesa V."/>
            <person name="Sprenger R.R."/>
            <person name="Richter M."/>
            <person name="Diez M.S."/>
            <person name="Solano J."/>
            <person name="Bargiela R."/>
            <person name="Golyshina O.V."/>
            <person name="Manteca A."/>
            <person name="Ramos J.L."/>
            <person name="Gallego J.R."/>
            <person name="Llorente I."/>
            <person name="Martins Dos Santos V.A."/>
            <person name="Jensen O.N."/>
            <person name="Pelaez A.I."/>
            <person name="Sanchez J."/>
            <person name="Ferrer M."/>
        </authorList>
    </citation>
    <scope>NUCLEOTIDE SEQUENCE</scope>
</reference>
<feature type="region of interest" description="Disordered" evidence="1">
    <location>
        <begin position="1"/>
        <end position="23"/>
    </location>
</feature>
<keyword evidence="2" id="KW-0472">Membrane</keyword>
<comment type="caution">
    <text evidence="4">The sequence shown here is derived from an EMBL/GenBank/DDBJ whole genome shotgun (WGS) entry which is preliminary data.</text>
</comment>
<dbReference type="GO" id="GO:0009103">
    <property type="term" value="P:lipopolysaccharide biosynthetic process"/>
    <property type="evidence" value="ECO:0007669"/>
    <property type="project" value="TreeGrafter"/>
</dbReference>
<sequence length="312" mass="33740">MAPTSSPPSLAPPPTTRTTTPSTFRPDIQGLRAVAVILVVATHAAVPGFEGGYVGVDVFFVISGYVITGLLLRQPRRPLHDNLSAFYARRIRRIIPAATLVLVATTFAAYILLGPRFAPSLLDDVRWAALFGENFRLIATGSNYFVPGVAPSLVTHYWSLAIEEQFYLVYPLIVFTLARVVSRRYHSLALALCLGAAVAASAWWSYHLTALNPVAAYYSPLTRFWELALGGLVAVIPPSLAARTPRLNTVVAVIAVIALAASVWRLNAASAFPGVIAWWPCTAAAALVWTGLASRRGGPASWLSWRPMRYLG</sequence>
<keyword evidence="2" id="KW-1133">Transmembrane helix</keyword>
<feature type="non-terminal residue" evidence="4">
    <location>
        <position position="312"/>
    </location>
</feature>
<evidence type="ECO:0000256" key="1">
    <source>
        <dbReference type="SAM" id="MobiDB-lite"/>
    </source>
</evidence>
<keyword evidence="4" id="KW-0012">Acyltransferase</keyword>
<feature type="transmembrane region" description="Helical" evidence="2">
    <location>
        <begin position="93"/>
        <end position="113"/>
    </location>
</feature>
<dbReference type="Pfam" id="PF01757">
    <property type="entry name" value="Acyl_transf_3"/>
    <property type="match status" value="1"/>
</dbReference>